<feature type="region of interest" description="Disordered" evidence="1">
    <location>
        <begin position="82"/>
        <end position="117"/>
    </location>
</feature>
<keyword evidence="2" id="KW-1133">Transmembrane helix</keyword>
<sequence>MAPLQGFPASCRGFLIKVLPVLLLLLVSSFLAQVHSHSNDEFTSSSDRHLSPTRRKLLEVDEDEDQPPVKIKKTSSTLTLSSSKNKTKLLKPTSSSTSTTSKNNQTNKVLKTGSGFGSTKNHTKVKLSSILSSSKNKTKLLKTVSESAKLDKIPISKNQTKKLIDKIPVGKNQTKKIMDKTPLGKIQIKKLNSTSLKTSNSTKTTKKSSDLAKLNSSSSSKNKTSSTKDAKSNQLEKPNPKSKPQTSTKPTETSKSAKPESAKKISTSSEKPFGIDDEQDDLISDFRDMPSKFQQTLLPDLERISKTSKVYINKANREITNNFKPYVGNKYASTAAAFISFAFIVIPLILVSLVFNRFKAYFSLQKLLIFVQIYLSIYFSILCLSSLVTGLEPLKFFYATSQSTYICIQLLQTLAYVLYLLMLLMYLVLVFSTETGPSSKMIGLGQTVVGFAVGLHYYMAVFHRAVLRQPPKTSWRVHAIYATCFLAICLLTQAERKKKAYLEEGGEEGKKS</sequence>
<keyword evidence="2" id="KW-0472">Membrane</keyword>
<feature type="region of interest" description="Disordered" evidence="1">
    <location>
        <begin position="58"/>
        <end position="77"/>
    </location>
</feature>
<proteinExistence type="predicted"/>
<keyword evidence="2" id="KW-0812">Transmembrane</keyword>
<feature type="transmembrane region" description="Helical" evidence="2">
    <location>
        <begin position="408"/>
        <end position="429"/>
    </location>
</feature>
<comment type="caution">
    <text evidence="4">The sequence shown here is derived from an EMBL/GenBank/DDBJ whole genome shotgun (WGS) entry which is preliminary data.</text>
</comment>
<organism evidence="4 5">
    <name type="scientific">Cuscuta epithymum</name>
    <dbReference type="NCBI Taxonomy" id="186058"/>
    <lineage>
        <taxon>Eukaryota</taxon>
        <taxon>Viridiplantae</taxon>
        <taxon>Streptophyta</taxon>
        <taxon>Embryophyta</taxon>
        <taxon>Tracheophyta</taxon>
        <taxon>Spermatophyta</taxon>
        <taxon>Magnoliopsida</taxon>
        <taxon>eudicotyledons</taxon>
        <taxon>Gunneridae</taxon>
        <taxon>Pentapetalae</taxon>
        <taxon>asterids</taxon>
        <taxon>lamiids</taxon>
        <taxon>Solanales</taxon>
        <taxon>Convolvulaceae</taxon>
        <taxon>Cuscuteae</taxon>
        <taxon>Cuscuta</taxon>
        <taxon>Cuscuta subgen. Cuscuta</taxon>
    </lineage>
</organism>
<keyword evidence="3" id="KW-0732">Signal</keyword>
<protein>
    <submittedName>
        <fullName evidence="4">Uncharacterized protein</fullName>
    </submittedName>
</protein>
<dbReference type="AlphaFoldDB" id="A0AAV0FUK9"/>
<dbReference type="PANTHER" id="PTHR35310:SF1">
    <property type="entry name" value="CELL WALL INTEGRITY_STRESS RESPONSE COMPONENT-LIKE PROTEIN"/>
    <property type="match status" value="1"/>
</dbReference>
<keyword evidence="5" id="KW-1185">Reference proteome</keyword>
<gene>
    <name evidence="4" type="ORF">CEPIT_LOCUS37545</name>
</gene>
<evidence type="ECO:0000256" key="2">
    <source>
        <dbReference type="SAM" id="Phobius"/>
    </source>
</evidence>
<feature type="compositionally biased region" description="Low complexity" evidence="1">
    <location>
        <begin position="82"/>
        <end position="108"/>
    </location>
</feature>
<feature type="region of interest" description="Disordered" evidence="1">
    <location>
        <begin position="196"/>
        <end position="276"/>
    </location>
</feature>
<feature type="transmembrane region" description="Helical" evidence="2">
    <location>
        <begin position="367"/>
        <end position="388"/>
    </location>
</feature>
<feature type="transmembrane region" description="Helical" evidence="2">
    <location>
        <begin position="331"/>
        <end position="355"/>
    </location>
</feature>
<feature type="signal peptide" evidence="3">
    <location>
        <begin position="1"/>
        <end position="36"/>
    </location>
</feature>
<feature type="transmembrane region" description="Helical" evidence="2">
    <location>
        <begin position="441"/>
        <end position="461"/>
    </location>
</feature>
<evidence type="ECO:0000313" key="5">
    <source>
        <dbReference type="Proteomes" id="UP001152523"/>
    </source>
</evidence>
<dbReference type="PANTHER" id="PTHR35310">
    <property type="entry name" value="CELL WALL INTEGRITY/STRESS RESPONSE COMPONENT-LIKE PROTEIN"/>
    <property type="match status" value="1"/>
</dbReference>
<evidence type="ECO:0000256" key="3">
    <source>
        <dbReference type="SAM" id="SignalP"/>
    </source>
</evidence>
<evidence type="ECO:0000313" key="4">
    <source>
        <dbReference type="EMBL" id="CAH9139374.1"/>
    </source>
</evidence>
<name>A0AAV0FUK9_9ASTE</name>
<feature type="compositionally biased region" description="Polar residues" evidence="1">
    <location>
        <begin position="242"/>
        <end position="254"/>
    </location>
</feature>
<feature type="chain" id="PRO_5043583643" evidence="3">
    <location>
        <begin position="37"/>
        <end position="512"/>
    </location>
</feature>
<dbReference type="Proteomes" id="UP001152523">
    <property type="component" value="Unassembled WGS sequence"/>
</dbReference>
<accession>A0AAV0FUK9</accession>
<feature type="transmembrane region" description="Helical" evidence="2">
    <location>
        <begin position="473"/>
        <end position="492"/>
    </location>
</feature>
<reference evidence="4" key="1">
    <citation type="submission" date="2022-07" db="EMBL/GenBank/DDBJ databases">
        <authorList>
            <person name="Macas J."/>
            <person name="Novak P."/>
            <person name="Neumann P."/>
        </authorList>
    </citation>
    <scope>NUCLEOTIDE SEQUENCE</scope>
</reference>
<feature type="compositionally biased region" description="Low complexity" evidence="1">
    <location>
        <begin position="211"/>
        <end position="225"/>
    </location>
</feature>
<dbReference type="EMBL" id="CAMAPF010001015">
    <property type="protein sequence ID" value="CAH9139374.1"/>
    <property type="molecule type" value="Genomic_DNA"/>
</dbReference>
<evidence type="ECO:0000256" key="1">
    <source>
        <dbReference type="SAM" id="MobiDB-lite"/>
    </source>
</evidence>